<dbReference type="PANTHER" id="PTHR11079:SF162">
    <property type="entry name" value="RIBOFLAVIN BIOSYNTHESIS PROTEIN PYRD, CHLOROPLASTIC"/>
    <property type="match status" value="1"/>
</dbReference>
<proteinExistence type="predicted"/>
<feature type="domain" description="CMP/dCMP-type deaminase" evidence="1">
    <location>
        <begin position="4"/>
        <end position="128"/>
    </location>
</feature>
<keyword evidence="3" id="KW-1185">Reference proteome</keyword>
<dbReference type="AlphaFoldDB" id="A0A418YHR5"/>
<dbReference type="Proteomes" id="UP000283469">
    <property type="component" value="Unassembled WGS sequence"/>
</dbReference>
<dbReference type="Pfam" id="PF00383">
    <property type="entry name" value="dCMP_cyt_deam_1"/>
    <property type="match status" value="1"/>
</dbReference>
<reference evidence="2 3" key="1">
    <citation type="submission" date="2018-08" db="EMBL/GenBank/DDBJ databases">
        <title>Sphingobium sp. EO9.</title>
        <authorList>
            <person name="Park Y."/>
            <person name="Kim K.H."/>
            <person name="Jeon C.O."/>
        </authorList>
    </citation>
    <scope>NUCLEOTIDE SEQUENCE [LARGE SCALE GENOMIC DNA]</scope>
    <source>
        <strain evidence="2 3">EO9</strain>
    </source>
</reference>
<dbReference type="Gene3D" id="3.40.140.10">
    <property type="entry name" value="Cytidine Deaminase, domain 2"/>
    <property type="match status" value="1"/>
</dbReference>
<evidence type="ECO:0000313" key="3">
    <source>
        <dbReference type="Proteomes" id="UP000283469"/>
    </source>
</evidence>
<gene>
    <name evidence="2" type="ORF">D0Z70_24075</name>
</gene>
<protein>
    <submittedName>
        <fullName evidence="2">Nucleoside deaminase</fullName>
    </submittedName>
</protein>
<dbReference type="OrthoDB" id="9802676at2"/>
<dbReference type="PROSITE" id="PS51747">
    <property type="entry name" value="CYT_DCMP_DEAMINASES_2"/>
    <property type="match status" value="1"/>
</dbReference>
<dbReference type="RefSeq" id="WP_119750729.1">
    <property type="nucleotide sequence ID" value="NZ_QVRA01000062.1"/>
</dbReference>
<evidence type="ECO:0000313" key="2">
    <source>
        <dbReference type="EMBL" id="RJG49866.1"/>
    </source>
</evidence>
<evidence type="ECO:0000259" key="1">
    <source>
        <dbReference type="PROSITE" id="PS51747"/>
    </source>
</evidence>
<comment type="caution">
    <text evidence="2">The sequence shown here is derived from an EMBL/GenBank/DDBJ whole genome shotgun (WGS) entry which is preliminary data.</text>
</comment>
<name>A0A418YHR5_9SPHN</name>
<dbReference type="PANTHER" id="PTHR11079">
    <property type="entry name" value="CYTOSINE DEAMINASE FAMILY MEMBER"/>
    <property type="match status" value="1"/>
</dbReference>
<organism evidence="2 3">
    <name type="scientific">Sphingobium terrigena</name>
    <dbReference type="NCBI Taxonomy" id="2304063"/>
    <lineage>
        <taxon>Bacteria</taxon>
        <taxon>Pseudomonadati</taxon>
        <taxon>Pseudomonadota</taxon>
        <taxon>Alphaproteobacteria</taxon>
        <taxon>Sphingomonadales</taxon>
        <taxon>Sphingomonadaceae</taxon>
        <taxon>Sphingobium</taxon>
    </lineage>
</organism>
<accession>A0A418YHR5</accession>
<dbReference type="SUPFAM" id="SSF53927">
    <property type="entry name" value="Cytidine deaminase-like"/>
    <property type="match status" value="1"/>
</dbReference>
<dbReference type="CDD" id="cd01285">
    <property type="entry name" value="nucleoside_deaminase"/>
    <property type="match status" value="1"/>
</dbReference>
<dbReference type="EMBL" id="QVRA01000062">
    <property type="protein sequence ID" value="RJG49866.1"/>
    <property type="molecule type" value="Genomic_DNA"/>
</dbReference>
<dbReference type="InterPro" id="IPR016193">
    <property type="entry name" value="Cytidine_deaminase-like"/>
</dbReference>
<sequence length="164" mass="18312">MTHETDKAWMEQAIKLAMSKGKSPQDTPIAAIIVLDGKILARAINQTEELCDATAHAEMMAFRKAGKVHGDMDLRGATLYSTLQPCGMCTMASVWAKVGRIVYGAGRDDVHRMYFEDRHLDTMDFIKDAWREDLVLEGGCLKKQCAALYFKPDDDVPIEMQGNI</sequence>
<dbReference type="GO" id="GO:0003824">
    <property type="term" value="F:catalytic activity"/>
    <property type="evidence" value="ECO:0007669"/>
    <property type="project" value="InterPro"/>
</dbReference>
<dbReference type="InterPro" id="IPR002125">
    <property type="entry name" value="CMP_dCMP_dom"/>
</dbReference>